<name>A0A1H0CEE6_ALLAB</name>
<accession>A0A1H0CEE6</accession>
<dbReference type="Gene3D" id="1.50.10.10">
    <property type="match status" value="1"/>
</dbReference>
<feature type="domain" description="Mannosylglycerate hydrolase MGH1-like glycoside hydrolase" evidence="2">
    <location>
        <begin position="354"/>
        <end position="584"/>
    </location>
</feature>
<evidence type="ECO:0000259" key="2">
    <source>
        <dbReference type="Pfam" id="PF22422"/>
    </source>
</evidence>
<dbReference type="Pfam" id="PF14742">
    <property type="entry name" value="GDE_N_bis"/>
    <property type="match status" value="1"/>
</dbReference>
<gene>
    <name evidence="3" type="ORF">SAMN04489726_7182</name>
</gene>
<dbReference type="RefSeq" id="WP_052407624.1">
    <property type="nucleotide sequence ID" value="NZ_JOEF01000017.1"/>
</dbReference>
<dbReference type="InterPro" id="IPR032856">
    <property type="entry name" value="GDE_N_bis"/>
</dbReference>
<proteinExistence type="predicted"/>
<dbReference type="eggNOG" id="COG3408">
    <property type="taxonomic scope" value="Bacteria"/>
</dbReference>
<dbReference type="InterPro" id="IPR012341">
    <property type="entry name" value="6hp_glycosidase-like_sf"/>
</dbReference>
<evidence type="ECO:0000313" key="3">
    <source>
        <dbReference type="EMBL" id="SDN56288.1"/>
    </source>
</evidence>
<feature type="domain" description="Putative glycogen debranching enzyme N-terminal" evidence="1">
    <location>
        <begin position="20"/>
        <end position="198"/>
    </location>
</feature>
<dbReference type="STRING" id="211114.SAMN04489726_7182"/>
<keyword evidence="4" id="KW-1185">Reference proteome</keyword>
<sequence length="646" mass="69139">MADRVYLQPTLHELVTVLRAPSVVLSGTDGQLRAEGAQGFYRDDRRVLSQLEIDVDGVVPTRVAHRTEEAERARFLGVLRGLGEPSADPKLHLRRERQLTDHALVERFELTNSGATAVTATVGLTAATDLAAVTAVKSGAVPPPLTPTVEDSLVRWEKDGCRVDLRLDGDPYVESTVDYVLATWEVRLEPGASWRTGLTVTPAEEGADGFLPRRPANPPKLARFPSADIRAARLAERGLADLDGLLLADPQQPAAAFTAAGSPWFFTLFGRDSLWAARLLLPNNTDLALGTLWALAARQGRKNDPVTEEQPGKILHEVRRGELKLPGLTLPPLYYGSVDSTALWVCLLHDLWRAEQDPGTSTARIRPLLPHLVAALEWIAGPGDPDGDGFCEYAGSDGAGLANQGWKDSSDGVRWSDGRIASRPLALCEVQGYAHAAALGGAELLDALGEPGAQRWRDWAAALRERFRAAFWVSDKFGSYPAIALDGEKRAVCGPSSNMGHLLGTGILSPAEAELVAEILVRKDMSSGYGLRTLSADTAGYNPLSYHCGSVWPHDTAIAVFGLVAEGHEERARVLAEGLLAAGEAFEYRLPELYGGDSAADGDPVTAYPAACRPQAWSAAAGVAVAGFLAGQPHPMAQPWARAVLA</sequence>
<dbReference type="EMBL" id="LT629701">
    <property type="protein sequence ID" value="SDN56288.1"/>
    <property type="molecule type" value="Genomic_DNA"/>
</dbReference>
<dbReference type="InterPro" id="IPR008928">
    <property type="entry name" value="6-hairpin_glycosidase_sf"/>
</dbReference>
<dbReference type="Proteomes" id="UP000183376">
    <property type="component" value="Chromosome I"/>
</dbReference>
<dbReference type="SUPFAM" id="SSF48208">
    <property type="entry name" value="Six-hairpin glycosidases"/>
    <property type="match status" value="1"/>
</dbReference>
<protein>
    <submittedName>
        <fullName evidence="3">Glycogen debranching enzyme (Alpha-1,6-glucosidase)</fullName>
    </submittedName>
</protein>
<dbReference type="InterPro" id="IPR054491">
    <property type="entry name" value="MGH1-like_GH"/>
</dbReference>
<reference evidence="3 4" key="1">
    <citation type="submission" date="2016-10" db="EMBL/GenBank/DDBJ databases">
        <authorList>
            <person name="de Groot N.N."/>
        </authorList>
    </citation>
    <scope>NUCLEOTIDE SEQUENCE [LARGE SCALE GENOMIC DNA]</scope>
    <source>
        <strain evidence="3 4">DSM 44149</strain>
    </source>
</reference>
<evidence type="ECO:0000259" key="1">
    <source>
        <dbReference type="Pfam" id="PF14742"/>
    </source>
</evidence>
<dbReference type="Pfam" id="PF22422">
    <property type="entry name" value="MGH1-like_GH"/>
    <property type="match status" value="1"/>
</dbReference>
<evidence type="ECO:0000313" key="4">
    <source>
        <dbReference type="Proteomes" id="UP000183376"/>
    </source>
</evidence>
<dbReference type="GO" id="GO:0005975">
    <property type="term" value="P:carbohydrate metabolic process"/>
    <property type="evidence" value="ECO:0007669"/>
    <property type="project" value="InterPro"/>
</dbReference>
<organism evidence="3 4">
    <name type="scientific">Allokutzneria albata</name>
    <name type="common">Kibdelosporangium albatum</name>
    <dbReference type="NCBI Taxonomy" id="211114"/>
    <lineage>
        <taxon>Bacteria</taxon>
        <taxon>Bacillati</taxon>
        <taxon>Actinomycetota</taxon>
        <taxon>Actinomycetes</taxon>
        <taxon>Pseudonocardiales</taxon>
        <taxon>Pseudonocardiaceae</taxon>
        <taxon>Allokutzneria</taxon>
    </lineage>
</organism>
<dbReference type="AlphaFoldDB" id="A0A1H0CEE6"/>